<dbReference type="RefSeq" id="WP_246106859.1">
    <property type="nucleotide sequence ID" value="NZ_VFPA01000004.1"/>
</dbReference>
<evidence type="ECO:0000259" key="2">
    <source>
        <dbReference type="Pfam" id="PF03795"/>
    </source>
</evidence>
<proteinExistence type="inferred from homology"/>
<dbReference type="Pfam" id="PF03795">
    <property type="entry name" value="YCII"/>
    <property type="match status" value="1"/>
</dbReference>
<dbReference type="Gene3D" id="3.30.70.1060">
    <property type="entry name" value="Dimeric alpha+beta barrel"/>
    <property type="match status" value="1"/>
</dbReference>
<organism evidence="3 4">
    <name type="scientific">Pseudonocardia kunmingensis</name>
    <dbReference type="NCBI Taxonomy" id="630975"/>
    <lineage>
        <taxon>Bacteria</taxon>
        <taxon>Bacillati</taxon>
        <taxon>Actinomycetota</taxon>
        <taxon>Actinomycetes</taxon>
        <taxon>Pseudonocardiales</taxon>
        <taxon>Pseudonocardiaceae</taxon>
        <taxon>Pseudonocardia</taxon>
    </lineage>
</organism>
<dbReference type="Proteomes" id="UP000315677">
    <property type="component" value="Unassembled WGS sequence"/>
</dbReference>
<dbReference type="EMBL" id="VFPA01000004">
    <property type="protein sequence ID" value="TQM05867.1"/>
    <property type="molecule type" value="Genomic_DNA"/>
</dbReference>
<dbReference type="PANTHER" id="PTHR35174:SF3">
    <property type="entry name" value="BLL7171 PROTEIN"/>
    <property type="match status" value="1"/>
</dbReference>
<comment type="similarity">
    <text evidence="1">Belongs to the YciI family.</text>
</comment>
<accession>A0A543D949</accession>
<evidence type="ECO:0000313" key="4">
    <source>
        <dbReference type="Proteomes" id="UP000315677"/>
    </source>
</evidence>
<comment type="caution">
    <text evidence="3">The sequence shown here is derived from an EMBL/GenBank/DDBJ whole genome shotgun (WGS) entry which is preliminary data.</text>
</comment>
<sequence>MEYMLLIYGAQDVQPSSEEAVQQLLDEYWAYEKAVAEAGVLVRSGALQDVGTATTVEVRGDGERVVTDGPFAETAEVLGGYYLLDVPDLDAALDWAARCPGAHHGSRIEVRPIQEFEAP</sequence>
<gene>
    <name evidence="3" type="ORF">FB558_6088</name>
</gene>
<dbReference type="InterPro" id="IPR005545">
    <property type="entry name" value="YCII"/>
</dbReference>
<evidence type="ECO:0000256" key="1">
    <source>
        <dbReference type="ARBA" id="ARBA00007689"/>
    </source>
</evidence>
<reference evidence="3 4" key="1">
    <citation type="submission" date="2019-06" db="EMBL/GenBank/DDBJ databases">
        <title>Sequencing the genomes of 1000 actinobacteria strains.</title>
        <authorList>
            <person name="Klenk H.-P."/>
        </authorList>
    </citation>
    <scope>NUCLEOTIDE SEQUENCE [LARGE SCALE GENOMIC DNA]</scope>
    <source>
        <strain evidence="3 4">DSM 45301</strain>
    </source>
</reference>
<feature type="domain" description="YCII-related" evidence="2">
    <location>
        <begin position="1"/>
        <end position="116"/>
    </location>
</feature>
<dbReference type="InterPro" id="IPR011008">
    <property type="entry name" value="Dimeric_a/b-barrel"/>
</dbReference>
<dbReference type="AlphaFoldDB" id="A0A543D949"/>
<name>A0A543D949_9PSEU</name>
<dbReference type="PANTHER" id="PTHR35174">
    <property type="entry name" value="BLL7171 PROTEIN-RELATED"/>
    <property type="match status" value="1"/>
</dbReference>
<evidence type="ECO:0000313" key="3">
    <source>
        <dbReference type="EMBL" id="TQM05867.1"/>
    </source>
</evidence>
<protein>
    <recommendedName>
        <fullName evidence="2">YCII-related domain-containing protein</fullName>
    </recommendedName>
</protein>
<keyword evidence="4" id="KW-1185">Reference proteome</keyword>
<dbReference type="SUPFAM" id="SSF54909">
    <property type="entry name" value="Dimeric alpha+beta barrel"/>
    <property type="match status" value="1"/>
</dbReference>